<dbReference type="OrthoDB" id="8446047at2"/>
<dbReference type="SUPFAM" id="SSF51391">
    <property type="entry name" value="Thiamin phosphate synthase"/>
    <property type="match status" value="1"/>
</dbReference>
<dbReference type="CDD" id="cd00564">
    <property type="entry name" value="TMP_TenI"/>
    <property type="match status" value="1"/>
</dbReference>
<evidence type="ECO:0000313" key="3">
    <source>
        <dbReference type="Proteomes" id="UP000185192"/>
    </source>
</evidence>
<sequence length="189" mass="21330">MRHPPTPSILSSESLPRTWLMTDARNDQCLESVIFRLPAGSGIIFRHYHLGNNARRERFMTIRRLARKKRHLLLLADRAGRARRWGADGIHGRQWLSARNSDLIQSAPVHNRQEITDAKRNQADLFFLSPVFPTRSHPAAAGLPNVQTRKLAALCNGPVILLGGMSAARFRHMRHVGAHGWAAIDSLMR</sequence>
<keyword evidence="3" id="KW-1185">Reference proteome</keyword>
<dbReference type="EMBL" id="FSQW01000001">
    <property type="protein sequence ID" value="SIN60118.1"/>
    <property type="molecule type" value="Genomic_DNA"/>
</dbReference>
<feature type="domain" description="Thiamine phosphate synthase/TenI" evidence="1">
    <location>
        <begin position="30"/>
        <end position="186"/>
    </location>
</feature>
<proteinExistence type="predicted"/>
<dbReference type="InterPro" id="IPR013785">
    <property type="entry name" value="Aldolase_TIM"/>
</dbReference>
<name>A0A1N6CNF9_9SPHN</name>
<dbReference type="GO" id="GO:0009228">
    <property type="term" value="P:thiamine biosynthetic process"/>
    <property type="evidence" value="ECO:0007669"/>
    <property type="project" value="UniProtKB-KW"/>
</dbReference>
<dbReference type="Pfam" id="PF02581">
    <property type="entry name" value="TMP-TENI"/>
    <property type="match status" value="1"/>
</dbReference>
<dbReference type="Gene3D" id="3.20.20.70">
    <property type="entry name" value="Aldolase class I"/>
    <property type="match status" value="1"/>
</dbReference>
<organism evidence="2 3">
    <name type="scientific">Parasphingorhabdus marina DSM 22363</name>
    <dbReference type="NCBI Taxonomy" id="1123272"/>
    <lineage>
        <taxon>Bacteria</taxon>
        <taxon>Pseudomonadati</taxon>
        <taxon>Pseudomonadota</taxon>
        <taxon>Alphaproteobacteria</taxon>
        <taxon>Sphingomonadales</taxon>
        <taxon>Sphingomonadaceae</taxon>
        <taxon>Parasphingorhabdus</taxon>
    </lineage>
</organism>
<dbReference type="RefSeq" id="WP_074203649.1">
    <property type="nucleotide sequence ID" value="NZ_FSQW01000001.1"/>
</dbReference>
<dbReference type="InterPro" id="IPR036206">
    <property type="entry name" value="ThiamineP_synth_sf"/>
</dbReference>
<dbReference type="AlphaFoldDB" id="A0A1N6CNF9"/>
<dbReference type="Proteomes" id="UP000185192">
    <property type="component" value="Unassembled WGS sequence"/>
</dbReference>
<evidence type="ECO:0000313" key="2">
    <source>
        <dbReference type="EMBL" id="SIN60118.1"/>
    </source>
</evidence>
<evidence type="ECO:0000259" key="1">
    <source>
        <dbReference type="Pfam" id="PF02581"/>
    </source>
</evidence>
<protein>
    <submittedName>
        <fullName evidence="2">Thiamine-phosphate pyrophosphorylase</fullName>
    </submittedName>
</protein>
<dbReference type="STRING" id="1123272.SAMN02745824_0593"/>
<gene>
    <name evidence="2" type="ORF">SAMN02745824_0593</name>
</gene>
<dbReference type="InterPro" id="IPR022998">
    <property type="entry name" value="ThiamineP_synth_TenI"/>
</dbReference>
<reference evidence="3" key="1">
    <citation type="submission" date="2016-11" db="EMBL/GenBank/DDBJ databases">
        <authorList>
            <person name="Varghese N."/>
            <person name="Submissions S."/>
        </authorList>
    </citation>
    <scope>NUCLEOTIDE SEQUENCE [LARGE SCALE GENOMIC DNA]</scope>
    <source>
        <strain evidence="3">DSM 22363</strain>
    </source>
</reference>
<accession>A0A1N6CNF9</accession>